<evidence type="ECO:0000313" key="2">
    <source>
        <dbReference type="Proteomes" id="UP000248925"/>
    </source>
</evidence>
<name>A0A2W4C9G0_9HYPH</name>
<dbReference type="EMBL" id="PCDP01000054">
    <property type="protein sequence ID" value="PZM10032.1"/>
    <property type="molecule type" value="Genomic_DNA"/>
</dbReference>
<protein>
    <submittedName>
        <fullName evidence="1">Uncharacterized protein</fullName>
    </submittedName>
</protein>
<accession>A0A2W4C9G0</accession>
<comment type="caution">
    <text evidence="1">The sequence shown here is derived from an EMBL/GenBank/DDBJ whole genome shotgun (WGS) entry which is preliminary data.</text>
</comment>
<keyword evidence="2" id="KW-1185">Reference proteome</keyword>
<sequence>MTYDVIQIGPAEVDHAFLLIEPVSSHLGLTAWRDFCSQLDRRASNAPHLEQVWIAVNPLGRTQGLALSKLGDDPAYGRTLDVPIFVVASAADESGVSGALIVKLGRVAEERECRSIRFWTVGRDSWSRCMQASDYQRWNHGVRMMLS</sequence>
<dbReference type="OrthoDB" id="8162290at2"/>
<dbReference type="RefSeq" id="WP_111162761.1">
    <property type="nucleotide sequence ID" value="NZ_PCDP01000054.1"/>
</dbReference>
<dbReference type="Proteomes" id="UP000248925">
    <property type="component" value="Unassembled WGS sequence"/>
</dbReference>
<organism evidence="1 2">
    <name type="scientific">Rhizobium tubonense</name>
    <dbReference type="NCBI Taxonomy" id="484088"/>
    <lineage>
        <taxon>Bacteria</taxon>
        <taxon>Pseudomonadati</taxon>
        <taxon>Pseudomonadota</taxon>
        <taxon>Alphaproteobacteria</taxon>
        <taxon>Hyphomicrobiales</taxon>
        <taxon>Rhizobiaceae</taxon>
        <taxon>Rhizobium/Agrobacterium group</taxon>
        <taxon>Rhizobium</taxon>
    </lineage>
</organism>
<reference evidence="1 2" key="1">
    <citation type="journal article" date="2018" name="Sci. Rep.">
        <title>Rhizobium tumorigenes sp. nov., a novel plant tumorigenic bacterium isolated from cane gall tumors on thornless blackberry.</title>
        <authorList>
            <person name="Kuzmanovi N."/>
            <person name="Smalla K."/>
            <person name="Gronow S."/>
            <person name="PuBawska J."/>
        </authorList>
    </citation>
    <scope>NUCLEOTIDE SEQUENCE [LARGE SCALE GENOMIC DNA]</scope>
    <source>
        <strain evidence="1 2">CCBAU 85046</strain>
    </source>
</reference>
<dbReference type="AlphaFoldDB" id="A0A2W4C9G0"/>
<evidence type="ECO:0000313" key="1">
    <source>
        <dbReference type="EMBL" id="PZM10032.1"/>
    </source>
</evidence>
<gene>
    <name evidence="1" type="ORF">CPY51_24010</name>
</gene>
<proteinExistence type="predicted"/>